<dbReference type="GO" id="GO:0005085">
    <property type="term" value="F:guanyl-nucleotide exchange factor activity"/>
    <property type="evidence" value="ECO:0007669"/>
    <property type="project" value="InterPro"/>
</dbReference>
<dbReference type="Proteomes" id="UP000007754">
    <property type="component" value="Unplaced"/>
</dbReference>
<sequence>MLRVLLELPRPPKSPRIPPKSPPNPPQIPLRDPPQIPKSPPNPPKISPNAPKSPPNPPKSSPNLPKSPQTPQIPPKSPSGTPQHSWDPPNPPKSPQIPPNFPPELFLTEHAHVRMLRVLLELFYQPMLREGFFDEQELSNIFPSLEDLVEVHSESLEGILGVFGVFWGVLIDFFGSFFLPAAFLDSLKKLREESGFIIAEIGDVLLARFEGTEGSWFQKISARFCSRQSFALEQLKAKQRKDTRFSQFIQEAESRPRCRRLQLKDIIPTEMQRLTKYPLLLLSITKCTEEAAERAKVQRAAECCRQILNRVNREVRDMENLMVPQNSSGNPKI</sequence>
<evidence type="ECO:0000313" key="4">
    <source>
        <dbReference type="Proteomes" id="UP000007754"/>
    </source>
</evidence>
<dbReference type="CDD" id="cd00160">
    <property type="entry name" value="RhoGEF"/>
    <property type="match status" value="1"/>
</dbReference>
<proteinExistence type="predicted"/>
<keyword evidence="4" id="KW-1185">Reference proteome</keyword>
<evidence type="ECO:0000313" key="3">
    <source>
        <dbReference type="Ensembl" id="ENSTGUP00000037438.1"/>
    </source>
</evidence>
<dbReference type="InterPro" id="IPR035899">
    <property type="entry name" value="DBL_dom_sf"/>
</dbReference>
<dbReference type="PANTHER" id="PTHR45872">
    <property type="entry name" value="RHO GUANINE NUCLEOTIDE EXCHANGE FACTOR 2, ISOFORM D"/>
    <property type="match status" value="1"/>
</dbReference>
<evidence type="ECO:0000256" key="1">
    <source>
        <dbReference type="SAM" id="MobiDB-lite"/>
    </source>
</evidence>
<dbReference type="GO" id="GO:0007186">
    <property type="term" value="P:G protein-coupled receptor signaling pathway"/>
    <property type="evidence" value="ECO:0007669"/>
    <property type="project" value="TreeGrafter"/>
</dbReference>
<dbReference type="GeneTree" id="ENSGT00940000161180"/>
<dbReference type="PROSITE" id="PS50010">
    <property type="entry name" value="DH_2"/>
    <property type="match status" value="1"/>
</dbReference>
<dbReference type="GO" id="GO:0001664">
    <property type="term" value="F:G protein-coupled receptor binding"/>
    <property type="evidence" value="ECO:0007669"/>
    <property type="project" value="TreeGrafter"/>
</dbReference>
<dbReference type="InParanoid" id="A0A674HQY3"/>
<dbReference type="GO" id="GO:0005737">
    <property type="term" value="C:cytoplasm"/>
    <property type="evidence" value="ECO:0007669"/>
    <property type="project" value="TreeGrafter"/>
</dbReference>
<reference evidence="3" key="2">
    <citation type="submission" date="2025-09" db="UniProtKB">
        <authorList>
            <consortium name="Ensembl"/>
        </authorList>
    </citation>
    <scope>IDENTIFICATION</scope>
</reference>
<feature type="region of interest" description="Disordered" evidence="1">
    <location>
        <begin position="1"/>
        <end position="103"/>
    </location>
</feature>
<dbReference type="SMART" id="SM00325">
    <property type="entry name" value="RhoGEF"/>
    <property type="match status" value="1"/>
</dbReference>
<feature type="domain" description="DH" evidence="2">
    <location>
        <begin position="104"/>
        <end position="314"/>
    </location>
</feature>
<organism evidence="3 4">
    <name type="scientific">Taeniopygia guttata</name>
    <name type="common">Zebra finch</name>
    <name type="synonym">Poephila guttata</name>
    <dbReference type="NCBI Taxonomy" id="59729"/>
    <lineage>
        <taxon>Eukaryota</taxon>
        <taxon>Metazoa</taxon>
        <taxon>Chordata</taxon>
        <taxon>Craniata</taxon>
        <taxon>Vertebrata</taxon>
        <taxon>Euteleostomi</taxon>
        <taxon>Archelosauria</taxon>
        <taxon>Archosauria</taxon>
        <taxon>Dinosauria</taxon>
        <taxon>Saurischia</taxon>
        <taxon>Theropoda</taxon>
        <taxon>Coelurosauria</taxon>
        <taxon>Aves</taxon>
        <taxon>Neognathae</taxon>
        <taxon>Neoaves</taxon>
        <taxon>Telluraves</taxon>
        <taxon>Australaves</taxon>
        <taxon>Passeriformes</taxon>
        <taxon>Passeroidea</taxon>
        <taxon>Estrildidae</taxon>
        <taxon>Estrildinae</taxon>
        <taxon>Taeniopygia</taxon>
    </lineage>
</organism>
<reference evidence="3" key="1">
    <citation type="submission" date="2025-08" db="UniProtKB">
        <authorList>
            <consortium name="Ensembl"/>
        </authorList>
    </citation>
    <scope>IDENTIFICATION</scope>
</reference>
<dbReference type="SUPFAM" id="SSF48065">
    <property type="entry name" value="DBL homology domain (DH-domain)"/>
    <property type="match status" value="1"/>
</dbReference>
<protein>
    <recommendedName>
        <fullName evidence="2">DH domain-containing protein</fullName>
    </recommendedName>
</protein>
<accession>A0A674HQY3</accession>
<dbReference type="PANTHER" id="PTHR45872:SF4">
    <property type="entry name" value="RHO GUANINE NUCLEOTIDE EXCHANGE FACTOR 1"/>
    <property type="match status" value="1"/>
</dbReference>
<dbReference type="Pfam" id="PF00621">
    <property type="entry name" value="RhoGEF"/>
    <property type="match status" value="1"/>
</dbReference>
<feature type="compositionally biased region" description="Pro residues" evidence="1">
    <location>
        <begin position="88"/>
        <end position="102"/>
    </location>
</feature>
<feature type="compositionally biased region" description="Pro residues" evidence="1">
    <location>
        <begin position="9"/>
        <end position="60"/>
    </location>
</feature>
<name>A0A674HQY3_TAEGU</name>
<dbReference type="InterPro" id="IPR000219">
    <property type="entry name" value="DH_dom"/>
</dbReference>
<dbReference type="Ensembl" id="ENSTGUT00000042942.1">
    <property type="protein sequence ID" value="ENSTGUP00000037438.1"/>
    <property type="gene ID" value="ENSTGUG00000027419.1"/>
</dbReference>
<dbReference type="AlphaFoldDB" id="A0A674HQY3"/>
<dbReference type="Gene3D" id="1.20.900.10">
    <property type="entry name" value="Dbl homology (DH) domain"/>
    <property type="match status" value="1"/>
</dbReference>
<evidence type="ECO:0000259" key="2">
    <source>
        <dbReference type="PROSITE" id="PS50010"/>
    </source>
</evidence>